<accession>A0A820IKI2</accession>
<evidence type="ECO:0000313" key="1">
    <source>
        <dbReference type="EMBL" id="CAF4310444.1"/>
    </source>
</evidence>
<dbReference type="EMBL" id="CAJOAZ010016968">
    <property type="protein sequence ID" value="CAF4310444.1"/>
    <property type="molecule type" value="Genomic_DNA"/>
</dbReference>
<comment type="caution">
    <text evidence="1">The sequence shown here is derived from an EMBL/GenBank/DDBJ whole genome shotgun (WGS) entry which is preliminary data.</text>
</comment>
<dbReference type="Proteomes" id="UP000663844">
    <property type="component" value="Unassembled WGS sequence"/>
</dbReference>
<dbReference type="AlphaFoldDB" id="A0A820IKI2"/>
<proteinExistence type="predicted"/>
<feature type="non-terminal residue" evidence="1">
    <location>
        <position position="58"/>
    </location>
</feature>
<gene>
    <name evidence="1" type="ORF">OXD698_LOCUS46602</name>
</gene>
<evidence type="ECO:0000313" key="2">
    <source>
        <dbReference type="Proteomes" id="UP000663844"/>
    </source>
</evidence>
<sequence>LKKLNQSEVQEERDSRMRSQYVDSIDIFSNRIDQLLEAFDRIYVDQQVELLRLEKAGV</sequence>
<organism evidence="1 2">
    <name type="scientific">Adineta steineri</name>
    <dbReference type="NCBI Taxonomy" id="433720"/>
    <lineage>
        <taxon>Eukaryota</taxon>
        <taxon>Metazoa</taxon>
        <taxon>Spiralia</taxon>
        <taxon>Gnathifera</taxon>
        <taxon>Rotifera</taxon>
        <taxon>Eurotatoria</taxon>
        <taxon>Bdelloidea</taxon>
        <taxon>Adinetida</taxon>
        <taxon>Adinetidae</taxon>
        <taxon>Adineta</taxon>
    </lineage>
</organism>
<name>A0A820IKI2_9BILA</name>
<reference evidence="1" key="1">
    <citation type="submission" date="2021-02" db="EMBL/GenBank/DDBJ databases">
        <authorList>
            <person name="Nowell W R."/>
        </authorList>
    </citation>
    <scope>NUCLEOTIDE SEQUENCE</scope>
</reference>
<protein>
    <submittedName>
        <fullName evidence="1">Uncharacterized protein</fullName>
    </submittedName>
</protein>